<dbReference type="InterPro" id="IPR029058">
    <property type="entry name" value="AB_hydrolase_fold"/>
</dbReference>
<organism evidence="3 4">
    <name type="scientific">Schaalia radingae</name>
    <dbReference type="NCBI Taxonomy" id="131110"/>
    <lineage>
        <taxon>Bacteria</taxon>
        <taxon>Bacillati</taxon>
        <taxon>Actinomycetota</taxon>
        <taxon>Actinomycetes</taxon>
        <taxon>Actinomycetales</taxon>
        <taxon>Actinomycetaceae</taxon>
        <taxon>Schaalia</taxon>
    </lineage>
</organism>
<gene>
    <name evidence="3" type="ORF">SAMN04489714_0700</name>
</gene>
<keyword evidence="4" id="KW-1185">Reference proteome</keyword>
<dbReference type="EMBL" id="LT629792">
    <property type="protein sequence ID" value="SDT89947.1"/>
    <property type="molecule type" value="Genomic_DNA"/>
</dbReference>
<feature type="domain" description="DUF1023" evidence="2">
    <location>
        <begin position="309"/>
        <end position="452"/>
    </location>
</feature>
<dbReference type="Proteomes" id="UP000198976">
    <property type="component" value="Chromosome I"/>
</dbReference>
<dbReference type="RefSeq" id="WP_092648416.1">
    <property type="nucleotide sequence ID" value="NZ_LT629792.1"/>
</dbReference>
<dbReference type="SUPFAM" id="SSF53474">
    <property type="entry name" value="alpha/beta-Hydrolases"/>
    <property type="match status" value="1"/>
</dbReference>
<proteinExistence type="predicted"/>
<protein>
    <submittedName>
        <fullName evidence="3">Alpha/beta hydrolase</fullName>
    </submittedName>
</protein>
<reference evidence="3 4" key="1">
    <citation type="submission" date="2016-10" db="EMBL/GenBank/DDBJ databases">
        <authorList>
            <person name="Varghese N."/>
            <person name="Submissions S."/>
        </authorList>
    </citation>
    <scope>NUCLEOTIDE SEQUENCE [LARGE SCALE GENOMIC DNA]</scope>
    <source>
        <strain evidence="3 4">DSM 9169</strain>
    </source>
</reference>
<accession>A0ABY0V6L1</accession>
<evidence type="ECO:0000313" key="3">
    <source>
        <dbReference type="EMBL" id="SDT89947.1"/>
    </source>
</evidence>
<dbReference type="GO" id="GO:0016787">
    <property type="term" value="F:hydrolase activity"/>
    <property type="evidence" value="ECO:0007669"/>
    <property type="project" value="UniProtKB-KW"/>
</dbReference>
<evidence type="ECO:0000256" key="1">
    <source>
        <dbReference type="SAM" id="MobiDB-lite"/>
    </source>
</evidence>
<feature type="region of interest" description="Disordered" evidence="1">
    <location>
        <begin position="164"/>
        <end position="191"/>
    </location>
</feature>
<evidence type="ECO:0000259" key="2">
    <source>
        <dbReference type="Pfam" id="PF06259"/>
    </source>
</evidence>
<name>A0ABY0V6L1_9ACTO</name>
<dbReference type="InterPro" id="IPR010427">
    <property type="entry name" value="DUF1023"/>
</dbReference>
<dbReference type="Pfam" id="PF06259">
    <property type="entry name" value="Abhydrolase_8"/>
    <property type="match status" value="1"/>
</dbReference>
<evidence type="ECO:0000313" key="4">
    <source>
        <dbReference type="Proteomes" id="UP000198976"/>
    </source>
</evidence>
<feature type="compositionally biased region" description="Low complexity" evidence="1">
    <location>
        <begin position="169"/>
        <end position="184"/>
    </location>
</feature>
<keyword evidence="3" id="KW-0378">Hydrolase</keyword>
<sequence length="546" mass="58699">MPSWSDIQYWNDGPVIEAANNLTDSYHKFRAQADEAAAARNEIQSVGEAADSARDQLGTIIEHLSRVINDTAELMMATADAADGVNEVMTLVHECITQAQIDGVAIHANGSASHPPPPSTLPPDVYAIEAARNEAECQATIANINRAVQRATEVDSEYAHRTRAVAEGSYRNSESSSSTSPGLSDLPDPATWSPAEIATWWNALSEDEQDALIKNHPDLIGGLDGLPGSARDEANKIRLPAMLSEAEQAEKEARKKYLDAQERLGPSGFASLEYSEWQRAQEKLEDLRAVESTLNSDPELSLLVLDDSGERLKAAVAHGDIDSAKHVATFVPGMNTTVHDSLDSYTAKTDVMQSKALKNNNGDVATIAWLGYDAPDLSDVASTSKAHAGADRLNSFVEGIQASREAGEYGDPHQTVLGHSYGSTTSGMAVKDTRTGVVDDLVMFGSPGSGVQDIREYNLPADSGGDPGPHAHVSHAQYRDRVQGIGPDFSFGKNPNKLDGIEHLADSTAKPDTFWEWVDPFSQHSSYFEEGSATMNDFGRVIAGVK</sequence>